<feature type="region of interest" description="Disordered" evidence="1">
    <location>
        <begin position="1"/>
        <end position="58"/>
    </location>
</feature>
<dbReference type="eggNOG" id="ENOG502SAE9">
    <property type="taxonomic scope" value="Eukaryota"/>
</dbReference>
<dbReference type="HOGENOM" id="CLU_016938_1_0_1"/>
<dbReference type="OrthoDB" id="5350396at2759"/>
<name>R8BID9_PHAM7</name>
<evidence type="ECO:0000256" key="1">
    <source>
        <dbReference type="SAM" id="MobiDB-lite"/>
    </source>
</evidence>
<organism evidence="2 3">
    <name type="scientific">Phaeoacremonium minimum (strain UCR-PA7)</name>
    <name type="common">Esca disease fungus</name>
    <name type="synonym">Togninia minima</name>
    <dbReference type="NCBI Taxonomy" id="1286976"/>
    <lineage>
        <taxon>Eukaryota</taxon>
        <taxon>Fungi</taxon>
        <taxon>Dikarya</taxon>
        <taxon>Ascomycota</taxon>
        <taxon>Pezizomycotina</taxon>
        <taxon>Sordariomycetes</taxon>
        <taxon>Sordariomycetidae</taxon>
        <taxon>Togniniales</taxon>
        <taxon>Togniniaceae</taxon>
        <taxon>Phaeoacremonium</taxon>
    </lineage>
</organism>
<sequence length="561" mass="63591">MPQLPYPTSRDVIIGGSDDEDDDGSDDDSLPDIFAVHKRPSPVPTPRRENPCVTPKAKRTAMEFHSSPLTIMPKHKYDMKALISHARKDDAAEASAQRLTALRDRDREEEESKDIAAALRDHILESHDGNDEEGARSKMKLVRALERAEVANAEKRFYFFDLKESDSSAVSRTPFPKTAAKGVWSFLRDPKERQSNFIVGQPHVIQSRKQNLPDEIFLWILDELASERSNQLQDAYVNLLGQCPQQVHRLLGQERLISLFSNLGATQDIKDLSSPINFIEEASQPYAGRDWSCLRATLAFITRAAADLDANSLTVAMKILLRLAMDTSLMDGNYIRTAYQLAVQALIPNVAGSAWDKFCEEACTSLHNAVQDPSMLYLPLAYMDPSVPRVHELRKRMATAYFFDDLTRVNLQPGAFSIRAVIDRLRADEFIVDAQTKYHELHALIKLLDWAVDDGSRWSYDTPASQAQFDAEIDELSKIFKIMLSRMNPNDKGIHTLRIDTKTTIEWVLDRLVHSIRTKPRPKVSILDASDKEDPFLPKQQEYMKKFLLPKKEKKVAEVGS</sequence>
<dbReference type="AlphaFoldDB" id="R8BID9"/>
<proteinExistence type="predicted"/>
<reference evidence="3" key="1">
    <citation type="journal article" date="2013" name="Genome Announc.">
        <title>Draft genome sequence of the ascomycete Phaeoacremonium aleophilum strain UCR-PA7, a causal agent of the esca disease complex in grapevines.</title>
        <authorList>
            <person name="Blanco-Ulate B."/>
            <person name="Rolshausen P."/>
            <person name="Cantu D."/>
        </authorList>
    </citation>
    <scope>NUCLEOTIDE SEQUENCE [LARGE SCALE GENOMIC DNA]</scope>
    <source>
        <strain evidence="3">UCR-PA7</strain>
    </source>
</reference>
<dbReference type="KEGG" id="tmn:UCRPA7_5420"/>
<dbReference type="RefSeq" id="XP_007916158.1">
    <property type="nucleotide sequence ID" value="XM_007917967.1"/>
</dbReference>
<gene>
    <name evidence="2" type="ORF">UCRPA7_5420</name>
</gene>
<protein>
    <submittedName>
        <fullName evidence="2">Uncharacterized protein</fullName>
    </submittedName>
</protein>
<accession>R8BID9</accession>
<evidence type="ECO:0000313" key="2">
    <source>
        <dbReference type="EMBL" id="EON99090.1"/>
    </source>
</evidence>
<dbReference type="EMBL" id="KB933181">
    <property type="protein sequence ID" value="EON99090.1"/>
    <property type="molecule type" value="Genomic_DNA"/>
</dbReference>
<dbReference type="GeneID" id="19325974"/>
<feature type="compositionally biased region" description="Acidic residues" evidence="1">
    <location>
        <begin position="17"/>
        <end position="30"/>
    </location>
</feature>
<evidence type="ECO:0000313" key="3">
    <source>
        <dbReference type="Proteomes" id="UP000014074"/>
    </source>
</evidence>
<dbReference type="Proteomes" id="UP000014074">
    <property type="component" value="Unassembled WGS sequence"/>
</dbReference>
<keyword evidence="3" id="KW-1185">Reference proteome</keyword>